<protein>
    <submittedName>
        <fullName evidence="2">TATA box binding protein (TBP)-associated factor, RNA polymerase II</fullName>
    </submittedName>
</protein>
<gene>
    <name evidence="2" type="ORF">M153_6074000221</name>
</gene>
<evidence type="ECO:0000313" key="3">
    <source>
        <dbReference type="Proteomes" id="UP000051530"/>
    </source>
</evidence>
<dbReference type="VEuPathDB" id="MicrosporidiaDB:M153_6074000221"/>
<evidence type="ECO:0000256" key="1">
    <source>
        <dbReference type="SAM" id="MobiDB-lite"/>
    </source>
</evidence>
<dbReference type="Proteomes" id="UP000051530">
    <property type="component" value="Unassembled WGS sequence"/>
</dbReference>
<sequence length="345" mass="40580">MDPSALDKCTLEERRLIKFNYDRVLRNEISVAVFFEEMYRLLGYEKFILLFPQQANRIRNTNYYYNLQPAPPNFSNYQNNFSNQSKNMGTFSQSGYKQMVNTPTLNQLKQKPHTLKQNEILDNYISDSKVGKKKDPILQININNQQTNNQQTNNNQSNNHQSNNHQSNIQQTISKHNQPFDNQSIEFQSTDGQQNYFSDQQRISENQSTLEEDDEKNSSLKSKFPDIMEYAGVNIKEEEYLNNSDSLSDDSLPDDNNIISSLFDIQYFLQFLAIFCKKRKIHINENCYFALFLSLKRKLKDMIEKMDRACAIRVGLFERRSTIDNFEQFGLSDIEKETDQKDDEE</sequence>
<dbReference type="AlphaFoldDB" id="A0A0R0LZC0"/>
<comment type="caution">
    <text evidence="2">The sequence shown here is derived from an EMBL/GenBank/DDBJ whole genome shotgun (WGS) entry which is preliminary data.</text>
</comment>
<reference evidence="2 3" key="1">
    <citation type="submission" date="2015-07" db="EMBL/GenBank/DDBJ databases">
        <title>The genome of Pseudoloma neurophilia, a relevant intracellular parasite of the zebrafish.</title>
        <authorList>
            <person name="Ndikumana S."/>
            <person name="Pelin A."/>
            <person name="Sanders J."/>
            <person name="Corradi N."/>
        </authorList>
    </citation>
    <scope>NUCLEOTIDE SEQUENCE [LARGE SCALE GENOMIC DNA]</scope>
    <source>
        <strain evidence="2 3">MK1</strain>
    </source>
</reference>
<keyword evidence="3" id="KW-1185">Reference proteome</keyword>
<organism evidence="2 3">
    <name type="scientific">Pseudoloma neurophilia</name>
    <dbReference type="NCBI Taxonomy" id="146866"/>
    <lineage>
        <taxon>Eukaryota</taxon>
        <taxon>Fungi</taxon>
        <taxon>Fungi incertae sedis</taxon>
        <taxon>Microsporidia</taxon>
        <taxon>Pseudoloma</taxon>
    </lineage>
</organism>
<dbReference type="EMBL" id="LGUB01000930">
    <property type="protein sequence ID" value="KRH92436.1"/>
    <property type="molecule type" value="Genomic_DNA"/>
</dbReference>
<feature type="region of interest" description="Disordered" evidence="1">
    <location>
        <begin position="147"/>
        <end position="173"/>
    </location>
</feature>
<proteinExistence type="predicted"/>
<feature type="non-terminal residue" evidence="2">
    <location>
        <position position="345"/>
    </location>
</feature>
<accession>A0A0R0LZC0</accession>
<name>A0A0R0LZC0_9MICR</name>
<evidence type="ECO:0000313" key="2">
    <source>
        <dbReference type="EMBL" id="KRH92436.1"/>
    </source>
</evidence>